<comment type="caution">
    <text evidence="3">The sequence shown here is derived from an EMBL/GenBank/DDBJ whole genome shotgun (WGS) entry which is preliminary data.</text>
</comment>
<evidence type="ECO:0000256" key="1">
    <source>
        <dbReference type="SAM" id="Phobius"/>
    </source>
</evidence>
<keyword evidence="1" id="KW-1133">Transmembrane helix</keyword>
<dbReference type="PANTHER" id="PTHR40465">
    <property type="entry name" value="CHROMOSOME 1, WHOLE GENOME SHOTGUN SEQUENCE"/>
    <property type="match status" value="1"/>
</dbReference>
<keyword evidence="1" id="KW-0472">Membrane</keyword>
<name>A0AAD5YL59_9APHY</name>
<evidence type="ECO:0000259" key="2">
    <source>
        <dbReference type="Pfam" id="PF20152"/>
    </source>
</evidence>
<feature type="transmembrane region" description="Helical" evidence="1">
    <location>
        <begin position="90"/>
        <end position="110"/>
    </location>
</feature>
<gene>
    <name evidence="3" type="ORF">NLI96_g3290</name>
</gene>
<sequence>MSGDDSPHYSRILDFLHFAFNAHGLYDHSITNYMKPEALQKITWLLFFFRFIVTLLFDRMVTHSSSPTSTHDFWNRVFAYRIWKLSNGNIFLLALVIISALAAYASGIALGVRSRNYIPSAQTMITNNFISFRAVIYVCMSSMAVADVVISAALCILLKRSQTVFKQTRSLINQLIIYTINTTVLTSLCAIACVATYAAMPDNLVFQGFYLIIPELYLNSLMATLNARQTFRQQISAEKRERLPLPLSIRREMHLNLDGKEKGSQVIACKVDTITEQNHDRTFDSGYGVATETTVTL</sequence>
<feature type="transmembrane region" description="Helical" evidence="1">
    <location>
        <begin position="130"/>
        <end position="154"/>
    </location>
</feature>
<protein>
    <recommendedName>
        <fullName evidence="2">DUF6534 domain-containing protein</fullName>
    </recommendedName>
</protein>
<dbReference type="AlphaFoldDB" id="A0AAD5YL59"/>
<dbReference type="PANTHER" id="PTHR40465:SF1">
    <property type="entry name" value="DUF6534 DOMAIN-CONTAINING PROTEIN"/>
    <property type="match status" value="1"/>
</dbReference>
<evidence type="ECO:0000313" key="4">
    <source>
        <dbReference type="Proteomes" id="UP001212997"/>
    </source>
</evidence>
<evidence type="ECO:0000313" key="3">
    <source>
        <dbReference type="EMBL" id="KAJ3487806.1"/>
    </source>
</evidence>
<dbReference type="EMBL" id="JANAWD010000082">
    <property type="protein sequence ID" value="KAJ3487806.1"/>
    <property type="molecule type" value="Genomic_DNA"/>
</dbReference>
<dbReference type="Proteomes" id="UP001212997">
    <property type="component" value="Unassembled WGS sequence"/>
</dbReference>
<feature type="domain" description="DUF6534" evidence="2">
    <location>
        <begin position="144"/>
        <end position="229"/>
    </location>
</feature>
<feature type="transmembrane region" description="Helical" evidence="1">
    <location>
        <begin position="38"/>
        <end position="57"/>
    </location>
</feature>
<keyword evidence="1" id="KW-0812">Transmembrane</keyword>
<dbReference type="InterPro" id="IPR045339">
    <property type="entry name" value="DUF6534"/>
</dbReference>
<dbReference type="Pfam" id="PF20152">
    <property type="entry name" value="DUF6534"/>
    <property type="match status" value="1"/>
</dbReference>
<accession>A0AAD5YL59</accession>
<feature type="transmembrane region" description="Helical" evidence="1">
    <location>
        <begin position="204"/>
        <end position="225"/>
    </location>
</feature>
<proteinExistence type="predicted"/>
<reference evidence="3" key="1">
    <citation type="submission" date="2022-07" db="EMBL/GenBank/DDBJ databases">
        <title>Genome Sequence of Physisporinus lineatus.</title>
        <authorList>
            <person name="Buettner E."/>
        </authorList>
    </citation>
    <scope>NUCLEOTIDE SEQUENCE</scope>
    <source>
        <strain evidence="3">VT162</strain>
    </source>
</reference>
<keyword evidence="4" id="KW-1185">Reference proteome</keyword>
<organism evidence="3 4">
    <name type="scientific">Meripilus lineatus</name>
    <dbReference type="NCBI Taxonomy" id="2056292"/>
    <lineage>
        <taxon>Eukaryota</taxon>
        <taxon>Fungi</taxon>
        <taxon>Dikarya</taxon>
        <taxon>Basidiomycota</taxon>
        <taxon>Agaricomycotina</taxon>
        <taxon>Agaricomycetes</taxon>
        <taxon>Polyporales</taxon>
        <taxon>Meripilaceae</taxon>
        <taxon>Meripilus</taxon>
    </lineage>
</organism>
<feature type="transmembrane region" description="Helical" evidence="1">
    <location>
        <begin position="175"/>
        <end position="198"/>
    </location>
</feature>